<reference evidence="3" key="1">
    <citation type="submission" date="2004-10" db="EMBL/GenBank/DDBJ databases">
        <title>Host responses to Renibacterium salmoninarum and specific components of the pathogen reveal the mechanisms of immune suppression and activation.</title>
        <authorList>
            <person name="Grayson T.H."/>
            <person name="Cooper L.F."/>
            <person name="Wrathmell A.B."/>
            <person name="Roper J."/>
            <person name="Evenden A.J."/>
            <person name="Gilpin M.L."/>
        </authorList>
    </citation>
    <scope>NUCLEOTIDE SEQUENCE</scope>
    <source>
        <strain evidence="3">ATCC 33209</strain>
        <strain evidence="4">NCIMB 1114</strain>
    </source>
</reference>
<evidence type="ECO:0000256" key="2">
    <source>
        <dbReference type="SAM" id="Phobius"/>
    </source>
</evidence>
<accession>Q8KHQ9</accession>
<sequence length="95" mass="9814">MEALELFIGATVNNEINNDPHALKKRPGGRWVRNTVIATATAGIVLSVGVGAVYAADASSGSSPSSSSSQFGSSDANKHAGHRGAEKMLAWRVCC</sequence>
<organism evidence="3">
    <name type="scientific">Renibacterium salmoninarum</name>
    <dbReference type="NCBI Taxonomy" id="1646"/>
    <lineage>
        <taxon>Bacteria</taxon>
        <taxon>Bacillati</taxon>
        <taxon>Actinomycetota</taxon>
        <taxon>Actinomycetes</taxon>
        <taxon>Micrococcales</taxon>
        <taxon>Micrococcaceae</taxon>
        <taxon>Renibacterium</taxon>
    </lineage>
</organism>
<evidence type="ECO:0000313" key="3">
    <source>
        <dbReference type="EMBL" id="AAM47183.1"/>
    </source>
</evidence>
<feature type="transmembrane region" description="Helical" evidence="2">
    <location>
        <begin position="35"/>
        <end position="56"/>
    </location>
</feature>
<evidence type="ECO:0000313" key="4">
    <source>
        <dbReference type="EMBL" id="AAM47185.1"/>
    </source>
</evidence>
<evidence type="ECO:0000256" key="1">
    <source>
        <dbReference type="SAM" id="MobiDB-lite"/>
    </source>
</evidence>
<gene>
    <name evidence="3" type="primary">tap</name>
</gene>
<name>Q8KHQ9_RENSA</name>
<keyword evidence="2" id="KW-0472">Membrane</keyword>
<feature type="compositionally biased region" description="Low complexity" evidence="1">
    <location>
        <begin position="59"/>
        <end position="74"/>
    </location>
</feature>
<keyword evidence="2" id="KW-1133">Transmembrane helix</keyword>
<dbReference type="EMBL" id="AF428068">
    <property type="protein sequence ID" value="AAM47183.1"/>
    <property type="molecule type" value="Genomic_DNA"/>
</dbReference>
<proteinExistence type="predicted"/>
<dbReference type="EMBL" id="AF428069">
    <property type="protein sequence ID" value="AAM47185.1"/>
    <property type="molecule type" value="Genomic_DNA"/>
</dbReference>
<dbReference type="AlphaFoldDB" id="Q8KHQ9"/>
<keyword evidence="2" id="KW-0812">Transmembrane</keyword>
<protein>
    <submittedName>
        <fullName evidence="3">Transport-associated protein</fullName>
    </submittedName>
</protein>
<feature type="region of interest" description="Disordered" evidence="1">
    <location>
        <begin position="58"/>
        <end position="80"/>
    </location>
</feature>